<gene>
    <name evidence="1" type="ORF">DSTB1V02_LOCUS1978</name>
</gene>
<keyword evidence="2" id="KW-1185">Reference proteome</keyword>
<dbReference type="EMBL" id="CAJPEV010000205">
    <property type="protein sequence ID" value="CAG0882324.1"/>
    <property type="molecule type" value="Genomic_DNA"/>
</dbReference>
<organism evidence="1">
    <name type="scientific">Darwinula stevensoni</name>
    <dbReference type="NCBI Taxonomy" id="69355"/>
    <lineage>
        <taxon>Eukaryota</taxon>
        <taxon>Metazoa</taxon>
        <taxon>Ecdysozoa</taxon>
        <taxon>Arthropoda</taxon>
        <taxon>Crustacea</taxon>
        <taxon>Oligostraca</taxon>
        <taxon>Ostracoda</taxon>
        <taxon>Podocopa</taxon>
        <taxon>Podocopida</taxon>
        <taxon>Darwinulocopina</taxon>
        <taxon>Darwinuloidea</taxon>
        <taxon>Darwinulidae</taxon>
        <taxon>Darwinula</taxon>
    </lineage>
</organism>
<protein>
    <submittedName>
        <fullName evidence="1">Uncharacterized protein</fullName>
    </submittedName>
</protein>
<name>A0A7R8X796_9CRUS</name>
<reference evidence="1" key="1">
    <citation type="submission" date="2020-11" db="EMBL/GenBank/DDBJ databases">
        <authorList>
            <person name="Tran Van P."/>
        </authorList>
    </citation>
    <scope>NUCLEOTIDE SEQUENCE</scope>
</reference>
<accession>A0A7R8X796</accession>
<evidence type="ECO:0000313" key="2">
    <source>
        <dbReference type="Proteomes" id="UP000677054"/>
    </source>
</evidence>
<dbReference type="EMBL" id="LR899722">
    <property type="protein sequence ID" value="CAD7242003.1"/>
    <property type="molecule type" value="Genomic_DNA"/>
</dbReference>
<proteinExistence type="predicted"/>
<dbReference type="Proteomes" id="UP000677054">
    <property type="component" value="Unassembled WGS sequence"/>
</dbReference>
<evidence type="ECO:0000313" key="1">
    <source>
        <dbReference type="EMBL" id="CAD7242003.1"/>
    </source>
</evidence>
<sequence>MAHTKKNFVHPDRKSSMVWFSRISHGLNFRPIKAGQCPKEPHTSASGTLSSRRKVLSGITKPSIMKTIFALIALCAVAYAKQPPTPCCCDPAEGCDDDGCFDACLDVFPDTVGVCFEAPFTCWCYMDGCLNAIASGHNFLKAMKAH</sequence>
<dbReference type="AlphaFoldDB" id="A0A7R8X796"/>